<feature type="compositionally biased region" description="Polar residues" evidence="1">
    <location>
        <begin position="525"/>
        <end position="541"/>
    </location>
</feature>
<feature type="compositionally biased region" description="Basic and acidic residues" evidence="1">
    <location>
        <begin position="103"/>
        <end position="131"/>
    </location>
</feature>
<feature type="compositionally biased region" description="Polar residues" evidence="1">
    <location>
        <begin position="628"/>
        <end position="641"/>
    </location>
</feature>
<comment type="caution">
    <text evidence="3">The sequence shown here is derived from an EMBL/GenBank/DDBJ whole genome shotgun (WGS) entry which is preliminary data.</text>
</comment>
<feature type="compositionally biased region" description="Low complexity" evidence="1">
    <location>
        <begin position="463"/>
        <end position="476"/>
    </location>
</feature>
<evidence type="ECO:0000256" key="1">
    <source>
        <dbReference type="SAM" id="MobiDB-lite"/>
    </source>
</evidence>
<feature type="compositionally biased region" description="Low complexity" evidence="1">
    <location>
        <begin position="506"/>
        <end position="518"/>
    </location>
</feature>
<feature type="region of interest" description="Disordered" evidence="1">
    <location>
        <begin position="400"/>
        <end position="549"/>
    </location>
</feature>
<feature type="compositionally biased region" description="Polar residues" evidence="1">
    <location>
        <begin position="31"/>
        <end position="53"/>
    </location>
</feature>
<accession>A0A9P6JCB4</accession>
<gene>
    <name evidence="3" type="ORF">BGZ70_000473</name>
</gene>
<feature type="compositionally biased region" description="Low complexity" evidence="1">
    <location>
        <begin position="54"/>
        <end position="70"/>
    </location>
</feature>
<organism evidence="3 4">
    <name type="scientific">Mortierella alpina</name>
    <name type="common">Oleaginous fungus</name>
    <name type="synonym">Mortierella renispora</name>
    <dbReference type="NCBI Taxonomy" id="64518"/>
    <lineage>
        <taxon>Eukaryota</taxon>
        <taxon>Fungi</taxon>
        <taxon>Fungi incertae sedis</taxon>
        <taxon>Mucoromycota</taxon>
        <taxon>Mortierellomycotina</taxon>
        <taxon>Mortierellomycetes</taxon>
        <taxon>Mortierellales</taxon>
        <taxon>Mortierellaceae</taxon>
        <taxon>Mortierella</taxon>
    </lineage>
</organism>
<dbReference type="Proteomes" id="UP000738359">
    <property type="component" value="Unassembled WGS sequence"/>
</dbReference>
<feature type="region of interest" description="Disordered" evidence="1">
    <location>
        <begin position="361"/>
        <end position="388"/>
    </location>
</feature>
<name>A0A9P6JCB4_MORAP</name>
<dbReference type="PANTHER" id="PTHR14523">
    <property type="entry name" value="UNCHARACTERIZED PROTEIN C17ORF53 HOMOLOG"/>
    <property type="match status" value="1"/>
</dbReference>
<sequence length="668" mass="72152">MDDVDGDKDSEESLSLSWTPTPPKNTEAKQPGTTNNIFKLDSRSSMANVWSKVSSSPPSQSSIATPQQTTRTFVRSTPPKPNTTALEPSDLGIIMVPNSQEDTSTRPNERDTIDHRSAQRAQDMKEQDRKGLLRTQSSPSTGFASKLSPTRNRRRLPGPAGNLPKLSAEEKEQLFRSRGVPFGKDTRIPGANSTSPNSSIKKKMKAVAHGPVDSMFANGAWEEMRKAYGLPDYKPSTMSRCKGTSPMIELCLSDIENRKDLHRGKISGLVVMIKEVSLSEIDAAVTLLDPSGEMRGTIHRTVLEQYKDNEIRVGTVLALKNVSVFSPTPSSHYLIITLRNIIGIFLPHPPTIILSQGLDSSAAESSAGPSGTHVGSREQVSSSSSQTSDELAFYAAMGKRRREFSPQGREASAPKEAAVPSQHDTITKKSSQGLTSHSAPSQQSSQDELREIQFQSLRQTFDGSGTSSTSSRQSGTFNDLSSTPMISLGGATPNINAGTPSKPNGSKQLLSSFAASASLRKRSSPTRSTSQNSATSYSGVRSRSGADPISSSHVFVQSTAVPEIEAARSSSARSPTLQERPMDNLSSYDWPDDFAESDFEVTLLEEGHPSLPVRVPNDAPDPANANPSTVQAPILRQQQSDMMAGDDDEDLENLLDGLDENELFDLDS</sequence>
<feature type="compositionally biased region" description="Polar residues" evidence="1">
    <location>
        <begin position="422"/>
        <end position="446"/>
    </location>
</feature>
<dbReference type="GO" id="GO:0000725">
    <property type="term" value="P:recombinational repair"/>
    <property type="evidence" value="ECO:0007669"/>
    <property type="project" value="InterPro"/>
</dbReference>
<dbReference type="Pfam" id="PF15072">
    <property type="entry name" value="HROB"/>
    <property type="match status" value="1"/>
</dbReference>
<reference evidence="3" key="1">
    <citation type="journal article" date="2020" name="Fungal Divers.">
        <title>Resolving the Mortierellaceae phylogeny through synthesis of multi-gene phylogenetics and phylogenomics.</title>
        <authorList>
            <person name="Vandepol N."/>
            <person name="Liber J."/>
            <person name="Desiro A."/>
            <person name="Na H."/>
            <person name="Kennedy M."/>
            <person name="Barry K."/>
            <person name="Grigoriev I.V."/>
            <person name="Miller A.N."/>
            <person name="O'Donnell K."/>
            <person name="Stajich J.E."/>
            <person name="Bonito G."/>
        </authorList>
    </citation>
    <scope>NUCLEOTIDE SEQUENCE</scope>
    <source>
        <strain evidence="3">CK1249</strain>
    </source>
</reference>
<feature type="region of interest" description="Disordered" evidence="1">
    <location>
        <begin position="1"/>
        <end position="200"/>
    </location>
</feature>
<feature type="region of interest" description="Disordered" evidence="1">
    <location>
        <begin position="563"/>
        <end position="585"/>
    </location>
</feature>
<evidence type="ECO:0000259" key="2">
    <source>
        <dbReference type="Pfam" id="PF15072"/>
    </source>
</evidence>
<dbReference type="OrthoDB" id="21443at2759"/>
<proteinExistence type="predicted"/>
<feature type="region of interest" description="Disordered" evidence="1">
    <location>
        <begin position="609"/>
        <end position="650"/>
    </location>
</feature>
<dbReference type="InterPro" id="IPR028045">
    <property type="entry name" value="HROB"/>
</dbReference>
<evidence type="ECO:0000313" key="4">
    <source>
        <dbReference type="Proteomes" id="UP000738359"/>
    </source>
</evidence>
<dbReference type="InterPro" id="IPR058570">
    <property type="entry name" value="HROB_OB"/>
</dbReference>
<feature type="compositionally biased region" description="Polar residues" evidence="1">
    <location>
        <begin position="134"/>
        <end position="150"/>
    </location>
</feature>
<feature type="compositionally biased region" description="Acidic residues" evidence="1">
    <location>
        <begin position="1"/>
        <end position="12"/>
    </location>
</feature>
<feature type="compositionally biased region" description="Polar residues" evidence="1">
    <location>
        <begin position="453"/>
        <end position="462"/>
    </location>
</feature>
<dbReference type="AlphaFoldDB" id="A0A9P6JCB4"/>
<dbReference type="PANTHER" id="PTHR14523:SF1">
    <property type="entry name" value="HOMOLOGOUS RECOMBINATION OB-FOLD PROTEIN"/>
    <property type="match status" value="1"/>
</dbReference>
<keyword evidence="4" id="KW-1185">Reference proteome</keyword>
<feature type="compositionally biased region" description="Low complexity" evidence="1">
    <location>
        <begin position="616"/>
        <end position="627"/>
    </location>
</feature>
<feature type="compositionally biased region" description="Polar residues" evidence="1">
    <location>
        <begin position="493"/>
        <end position="505"/>
    </location>
</feature>
<protein>
    <recommendedName>
        <fullName evidence="2">Homologous recombination OB-fold protein OB-fold domain-containing protein</fullName>
    </recommendedName>
</protein>
<feature type="domain" description="Homologous recombination OB-fold protein OB-fold" evidence="2">
    <location>
        <begin position="265"/>
        <end position="347"/>
    </location>
</feature>
<evidence type="ECO:0000313" key="3">
    <source>
        <dbReference type="EMBL" id="KAF9967007.1"/>
    </source>
</evidence>
<dbReference type="EMBL" id="JAAAHY010000109">
    <property type="protein sequence ID" value="KAF9967007.1"/>
    <property type="molecule type" value="Genomic_DNA"/>
</dbReference>